<gene>
    <name evidence="2" type="ORF">KIN20_008386</name>
</gene>
<proteinExistence type="predicted"/>
<protein>
    <submittedName>
        <fullName evidence="2">Uncharacterized protein</fullName>
    </submittedName>
</protein>
<organism evidence="2 3">
    <name type="scientific">Parelaphostrongylus tenuis</name>
    <name type="common">Meningeal worm</name>
    <dbReference type="NCBI Taxonomy" id="148309"/>
    <lineage>
        <taxon>Eukaryota</taxon>
        <taxon>Metazoa</taxon>
        <taxon>Ecdysozoa</taxon>
        <taxon>Nematoda</taxon>
        <taxon>Chromadorea</taxon>
        <taxon>Rhabditida</taxon>
        <taxon>Rhabditina</taxon>
        <taxon>Rhabditomorpha</taxon>
        <taxon>Strongyloidea</taxon>
        <taxon>Metastrongylidae</taxon>
        <taxon>Parelaphostrongylus</taxon>
    </lineage>
</organism>
<evidence type="ECO:0000256" key="1">
    <source>
        <dbReference type="SAM" id="MobiDB-lite"/>
    </source>
</evidence>
<comment type="caution">
    <text evidence="2">The sequence shown here is derived from an EMBL/GenBank/DDBJ whole genome shotgun (WGS) entry which is preliminary data.</text>
</comment>
<feature type="compositionally biased region" description="Basic and acidic residues" evidence="1">
    <location>
        <begin position="55"/>
        <end position="86"/>
    </location>
</feature>
<evidence type="ECO:0000313" key="3">
    <source>
        <dbReference type="Proteomes" id="UP001196413"/>
    </source>
</evidence>
<feature type="region of interest" description="Disordered" evidence="1">
    <location>
        <begin position="47"/>
        <end position="86"/>
    </location>
</feature>
<dbReference type="Proteomes" id="UP001196413">
    <property type="component" value="Unassembled WGS sequence"/>
</dbReference>
<dbReference type="AlphaFoldDB" id="A0AAD5M4T0"/>
<dbReference type="EMBL" id="JAHQIW010001321">
    <property type="protein sequence ID" value="KAJ1352185.1"/>
    <property type="molecule type" value="Genomic_DNA"/>
</dbReference>
<keyword evidence="3" id="KW-1185">Reference proteome</keyword>
<reference evidence="2" key="1">
    <citation type="submission" date="2021-06" db="EMBL/GenBank/DDBJ databases">
        <title>Parelaphostrongylus tenuis whole genome reference sequence.</title>
        <authorList>
            <person name="Garwood T.J."/>
            <person name="Larsen P.A."/>
            <person name="Fountain-Jones N.M."/>
            <person name="Garbe J.R."/>
            <person name="Macchietto M.G."/>
            <person name="Kania S.A."/>
            <person name="Gerhold R.W."/>
            <person name="Richards J.E."/>
            <person name="Wolf T.M."/>
        </authorList>
    </citation>
    <scope>NUCLEOTIDE SEQUENCE</scope>
    <source>
        <strain evidence="2">MNPRO001-30</strain>
        <tissue evidence="2">Meninges</tissue>
    </source>
</reference>
<accession>A0AAD5M4T0</accession>
<evidence type="ECO:0000313" key="2">
    <source>
        <dbReference type="EMBL" id="KAJ1352185.1"/>
    </source>
</evidence>
<sequence>MKLDKLNAKFAMHYGKWQLAEENIKYHLVGKIDQVSHFDKLVYRLNREGGGGSEVMDRSDKTKNPLEMDSPEAHTLRASHSDEPPR</sequence>
<name>A0AAD5M4T0_PARTN</name>